<dbReference type="SMART" id="SM00347">
    <property type="entry name" value="HTH_MARR"/>
    <property type="match status" value="1"/>
</dbReference>
<dbReference type="GO" id="GO:0003700">
    <property type="term" value="F:DNA-binding transcription factor activity"/>
    <property type="evidence" value="ECO:0007669"/>
    <property type="project" value="InterPro"/>
</dbReference>
<dbReference type="InterPro" id="IPR000835">
    <property type="entry name" value="HTH_MarR-typ"/>
</dbReference>
<evidence type="ECO:0000256" key="3">
    <source>
        <dbReference type="ARBA" id="ARBA00023125"/>
    </source>
</evidence>
<dbReference type="PANTHER" id="PTHR42756">
    <property type="entry name" value="TRANSCRIPTIONAL REGULATOR, MARR"/>
    <property type="match status" value="1"/>
</dbReference>
<dbReference type="PATRIC" id="fig|913848.6.peg.2393"/>
<dbReference type="AlphaFoldDB" id="A0A0R1FH93"/>
<keyword evidence="4" id="KW-0804">Transcription</keyword>
<evidence type="ECO:0000256" key="6">
    <source>
        <dbReference type="ARBA" id="ARBA00047188"/>
    </source>
</evidence>
<evidence type="ECO:0000256" key="4">
    <source>
        <dbReference type="ARBA" id="ARBA00023163"/>
    </source>
</evidence>
<dbReference type="GeneID" id="65915937"/>
<dbReference type="eggNOG" id="COG1846">
    <property type="taxonomic scope" value="Bacteria"/>
</dbReference>
<gene>
    <name evidence="9" type="ORF">FD22_GL002343</name>
</gene>
<evidence type="ECO:0000259" key="8">
    <source>
        <dbReference type="PROSITE" id="PS50995"/>
    </source>
</evidence>
<name>A0A0R1FH93_9LACO</name>
<dbReference type="Gene3D" id="1.10.10.10">
    <property type="entry name" value="Winged helix-like DNA-binding domain superfamily/Winged helix DNA-binding domain"/>
    <property type="match status" value="1"/>
</dbReference>
<comment type="similarity">
    <text evidence="5">Belongs to the SarZ family.</text>
</comment>
<dbReference type="InterPro" id="IPR036390">
    <property type="entry name" value="WH_DNA-bd_sf"/>
</dbReference>
<dbReference type="EMBL" id="AZCN01000008">
    <property type="protein sequence ID" value="KRK18788.1"/>
    <property type="molecule type" value="Genomic_DNA"/>
</dbReference>
<evidence type="ECO:0000256" key="7">
    <source>
        <dbReference type="ARBA" id="ARBA00047207"/>
    </source>
</evidence>
<dbReference type="Pfam" id="PF22381">
    <property type="entry name" value="Staph_reg_Sar_Rot"/>
    <property type="match status" value="1"/>
</dbReference>
<evidence type="ECO:0000313" key="9">
    <source>
        <dbReference type="EMBL" id="KRK18788.1"/>
    </source>
</evidence>
<dbReference type="GO" id="GO:0003677">
    <property type="term" value="F:DNA binding"/>
    <property type="evidence" value="ECO:0007669"/>
    <property type="project" value="UniProtKB-KW"/>
</dbReference>
<keyword evidence="3" id="KW-0238">DNA-binding</keyword>
<dbReference type="GO" id="GO:0005737">
    <property type="term" value="C:cytoplasm"/>
    <property type="evidence" value="ECO:0007669"/>
    <property type="project" value="UniProtKB-SubCell"/>
</dbReference>
<dbReference type="PANTHER" id="PTHR42756:SF1">
    <property type="entry name" value="TRANSCRIPTIONAL REPRESSOR OF EMRAB OPERON"/>
    <property type="match status" value="1"/>
</dbReference>
<protein>
    <recommendedName>
        <fullName evidence="6">HTH-type transcriptional regulator SarZ</fullName>
    </recommendedName>
    <alternativeName>
        <fullName evidence="7">Staphylococcal accessory regulator Z</fullName>
    </alternativeName>
</protein>
<evidence type="ECO:0000256" key="5">
    <source>
        <dbReference type="ARBA" id="ARBA00046337"/>
    </source>
</evidence>
<reference evidence="9 10" key="1">
    <citation type="journal article" date="2015" name="Genome Announc.">
        <title>Expanding the biotechnology potential of lactobacilli through comparative genomics of 213 strains and associated genera.</title>
        <authorList>
            <person name="Sun Z."/>
            <person name="Harris H.M."/>
            <person name="McCann A."/>
            <person name="Guo C."/>
            <person name="Argimon S."/>
            <person name="Zhang W."/>
            <person name="Yang X."/>
            <person name="Jeffery I.B."/>
            <person name="Cooney J.C."/>
            <person name="Kagawa T.F."/>
            <person name="Liu W."/>
            <person name="Song Y."/>
            <person name="Salvetti E."/>
            <person name="Wrobel A."/>
            <person name="Rasinkangas P."/>
            <person name="Parkhill J."/>
            <person name="Rea M.C."/>
            <person name="O'Sullivan O."/>
            <person name="Ritari J."/>
            <person name="Douillard F.P."/>
            <person name="Paul Ross R."/>
            <person name="Yang R."/>
            <person name="Briner A.E."/>
            <person name="Felis G.E."/>
            <person name="de Vos W.M."/>
            <person name="Barrangou R."/>
            <person name="Klaenhammer T.R."/>
            <person name="Caufield P.W."/>
            <person name="Cui Y."/>
            <person name="Zhang H."/>
            <person name="O'Toole P.W."/>
        </authorList>
    </citation>
    <scope>NUCLEOTIDE SEQUENCE [LARGE SCALE GENOMIC DNA]</scope>
    <source>
        <strain evidence="9 10">DSM 20001</strain>
    </source>
</reference>
<dbReference type="SUPFAM" id="SSF46785">
    <property type="entry name" value="Winged helix' DNA-binding domain"/>
    <property type="match status" value="1"/>
</dbReference>
<evidence type="ECO:0000256" key="2">
    <source>
        <dbReference type="ARBA" id="ARBA00023015"/>
    </source>
</evidence>
<dbReference type="InterPro" id="IPR036388">
    <property type="entry name" value="WH-like_DNA-bd_sf"/>
</dbReference>
<dbReference type="RefSeq" id="WP_010011421.1">
    <property type="nucleotide sequence ID" value="NZ_AZCN01000008.1"/>
</dbReference>
<evidence type="ECO:0000313" key="10">
    <source>
        <dbReference type="Proteomes" id="UP000051181"/>
    </source>
</evidence>
<proteinExistence type="inferred from homology"/>
<dbReference type="PROSITE" id="PS50995">
    <property type="entry name" value="HTH_MARR_2"/>
    <property type="match status" value="1"/>
</dbReference>
<dbReference type="InterPro" id="IPR055166">
    <property type="entry name" value="Transc_reg_Sar_Rot_HTH"/>
</dbReference>
<keyword evidence="2" id="KW-0805">Transcription regulation</keyword>
<dbReference type="Proteomes" id="UP000051181">
    <property type="component" value="Unassembled WGS sequence"/>
</dbReference>
<sequence length="152" mass="18070">MTKPIRLEEQLCFSLYTAQKQYNKYYATALAPFHLTYPQFIVLLTLWEHDTLTVNDLGHYLNLDSGTLTPLLKRLEKDDWVERRRDTVDERRVLIHLTQKALSQRDTIYDRVNNCLTHLNFTPEQYNDLKKEVDLITAHLQQFTENTDTLKI</sequence>
<evidence type="ECO:0000256" key="1">
    <source>
        <dbReference type="ARBA" id="ARBA00004496"/>
    </source>
</evidence>
<comment type="subcellular location">
    <subcellularLocation>
        <location evidence="1">Cytoplasm</location>
    </subcellularLocation>
</comment>
<comment type="caution">
    <text evidence="9">The sequence shown here is derived from an EMBL/GenBank/DDBJ whole genome shotgun (WGS) entry which is preliminary data.</text>
</comment>
<accession>A0A0R1FH93</accession>
<organism evidence="9 10">
    <name type="scientific">Loigolactobacillus coryniformis subsp. coryniformis KCTC 3167 = DSM 20001</name>
    <dbReference type="NCBI Taxonomy" id="913848"/>
    <lineage>
        <taxon>Bacteria</taxon>
        <taxon>Bacillati</taxon>
        <taxon>Bacillota</taxon>
        <taxon>Bacilli</taxon>
        <taxon>Lactobacillales</taxon>
        <taxon>Lactobacillaceae</taxon>
        <taxon>Loigolactobacillus</taxon>
    </lineage>
</organism>
<feature type="domain" description="HTH marR-type" evidence="8">
    <location>
        <begin position="8"/>
        <end position="145"/>
    </location>
</feature>